<sequence length="297" mass="32765">MPKDQKKKPTPRKSKPNVRFSSKPETSHKRKASPVQGLSPESSNKKQHRTGSQEPTAGKSTTSEGSTTGNSAPDAGQEDRGEAKVDGNAPSKKKRVRNQLGIHPKEVPKEARPTQVDDYRLHMRSLVDESRTAVREAVERATKLIREVKAVSGPIANDIARIPAEHLTTVFTMVQKAGLQGFCPDIEGPAHSTYNQLHRHLAVSAFQFLSSSFALIALNVNNYYASDHNLCTDMYNNFVYGTLAQNTKKEIRRPGSLSHALRNSVANKARTRISFHLFAPACKPEGLIGIESHVNQR</sequence>
<evidence type="ECO:0000313" key="2">
    <source>
        <dbReference type="EMBL" id="KAJ7758946.1"/>
    </source>
</evidence>
<dbReference type="EMBL" id="JARJLG010000053">
    <property type="protein sequence ID" value="KAJ7758946.1"/>
    <property type="molecule type" value="Genomic_DNA"/>
</dbReference>
<name>A0AAD7JBJ7_9AGAR</name>
<gene>
    <name evidence="2" type="ORF">DFH07DRAFT_772291</name>
</gene>
<dbReference type="AlphaFoldDB" id="A0AAD7JBJ7"/>
<evidence type="ECO:0000256" key="1">
    <source>
        <dbReference type="SAM" id="MobiDB-lite"/>
    </source>
</evidence>
<keyword evidence="3" id="KW-1185">Reference proteome</keyword>
<organism evidence="2 3">
    <name type="scientific">Mycena maculata</name>
    <dbReference type="NCBI Taxonomy" id="230809"/>
    <lineage>
        <taxon>Eukaryota</taxon>
        <taxon>Fungi</taxon>
        <taxon>Dikarya</taxon>
        <taxon>Basidiomycota</taxon>
        <taxon>Agaricomycotina</taxon>
        <taxon>Agaricomycetes</taxon>
        <taxon>Agaricomycetidae</taxon>
        <taxon>Agaricales</taxon>
        <taxon>Marasmiineae</taxon>
        <taxon>Mycenaceae</taxon>
        <taxon>Mycena</taxon>
    </lineage>
</organism>
<protein>
    <submittedName>
        <fullName evidence="2">Uncharacterized protein</fullName>
    </submittedName>
</protein>
<reference evidence="2" key="1">
    <citation type="submission" date="2023-03" db="EMBL/GenBank/DDBJ databases">
        <title>Massive genome expansion in bonnet fungi (Mycena s.s.) driven by repeated elements and novel gene families across ecological guilds.</title>
        <authorList>
            <consortium name="Lawrence Berkeley National Laboratory"/>
            <person name="Harder C.B."/>
            <person name="Miyauchi S."/>
            <person name="Viragh M."/>
            <person name="Kuo A."/>
            <person name="Thoen E."/>
            <person name="Andreopoulos B."/>
            <person name="Lu D."/>
            <person name="Skrede I."/>
            <person name="Drula E."/>
            <person name="Henrissat B."/>
            <person name="Morin E."/>
            <person name="Kohler A."/>
            <person name="Barry K."/>
            <person name="LaButti K."/>
            <person name="Morin E."/>
            <person name="Salamov A."/>
            <person name="Lipzen A."/>
            <person name="Mereny Z."/>
            <person name="Hegedus B."/>
            <person name="Baldrian P."/>
            <person name="Stursova M."/>
            <person name="Weitz H."/>
            <person name="Taylor A."/>
            <person name="Grigoriev I.V."/>
            <person name="Nagy L.G."/>
            <person name="Martin F."/>
            <person name="Kauserud H."/>
        </authorList>
    </citation>
    <scope>NUCLEOTIDE SEQUENCE</scope>
    <source>
        <strain evidence="2">CBHHK188m</strain>
    </source>
</reference>
<feature type="compositionally biased region" description="Low complexity" evidence="1">
    <location>
        <begin position="56"/>
        <end position="69"/>
    </location>
</feature>
<feature type="compositionally biased region" description="Basic and acidic residues" evidence="1">
    <location>
        <begin position="103"/>
        <end position="115"/>
    </location>
</feature>
<feature type="compositionally biased region" description="Basic residues" evidence="1">
    <location>
        <begin position="1"/>
        <end position="16"/>
    </location>
</feature>
<evidence type="ECO:0000313" key="3">
    <source>
        <dbReference type="Proteomes" id="UP001215280"/>
    </source>
</evidence>
<accession>A0AAD7JBJ7</accession>
<proteinExistence type="predicted"/>
<feature type="region of interest" description="Disordered" evidence="1">
    <location>
        <begin position="1"/>
        <end position="115"/>
    </location>
</feature>
<dbReference type="Proteomes" id="UP001215280">
    <property type="component" value="Unassembled WGS sequence"/>
</dbReference>
<comment type="caution">
    <text evidence="2">The sequence shown here is derived from an EMBL/GenBank/DDBJ whole genome shotgun (WGS) entry which is preliminary data.</text>
</comment>